<name>A3VCA9_9RHOB</name>
<dbReference type="SUPFAM" id="SSF52540">
    <property type="entry name" value="P-loop containing nucleoside triphosphate hydrolases"/>
    <property type="match status" value="1"/>
</dbReference>
<dbReference type="Proteomes" id="UP000002931">
    <property type="component" value="Unassembled WGS sequence"/>
</dbReference>
<evidence type="ECO:0000313" key="1">
    <source>
        <dbReference type="EMBL" id="EAQ13827.1"/>
    </source>
</evidence>
<dbReference type="Pfam" id="PF13469">
    <property type="entry name" value="Sulfotransfer_3"/>
    <property type="match status" value="1"/>
</dbReference>
<protein>
    <recommendedName>
        <fullName evidence="3">Sulfotransferase</fullName>
    </recommendedName>
</protein>
<dbReference type="eggNOG" id="COG4424">
    <property type="taxonomic scope" value="Bacteria"/>
</dbReference>
<dbReference type="InterPro" id="IPR027417">
    <property type="entry name" value="P-loop_NTPase"/>
</dbReference>
<reference evidence="1 2" key="1">
    <citation type="journal article" date="2010" name="J. Bacteriol.">
        <title>Genome sequences of Pelagibaca bermudensis HTCC2601T and Maritimibacter alkaliphilus HTCC2654T, the type strains of two marine Roseobacter genera.</title>
        <authorList>
            <person name="Thrash J.C."/>
            <person name="Cho J.C."/>
            <person name="Ferriera S."/>
            <person name="Johnson J."/>
            <person name="Vergin K.L."/>
            <person name="Giovannoni S.J."/>
        </authorList>
    </citation>
    <scope>NUCLEOTIDE SEQUENCE [LARGE SCALE GENOMIC DNA]</scope>
    <source>
        <strain evidence="1 2">HTCC2654</strain>
    </source>
</reference>
<accession>A3VCA9</accession>
<dbReference type="OrthoDB" id="7062607at2"/>
<organism evidence="1 2">
    <name type="scientific">Maritimibacter alkaliphilus HTCC2654</name>
    <dbReference type="NCBI Taxonomy" id="314271"/>
    <lineage>
        <taxon>Bacteria</taxon>
        <taxon>Pseudomonadati</taxon>
        <taxon>Pseudomonadota</taxon>
        <taxon>Alphaproteobacteria</taxon>
        <taxon>Rhodobacterales</taxon>
        <taxon>Roseobacteraceae</taxon>
        <taxon>Maritimibacter</taxon>
    </lineage>
</organism>
<dbReference type="EMBL" id="AAMT01000003">
    <property type="protein sequence ID" value="EAQ13827.1"/>
    <property type="molecule type" value="Genomic_DNA"/>
</dbReference>
<dbReference type="Gene3D" id="3.40.50.300">
    <property type="entry name" value="P-loop containing nucleotide triphosphate hydrolases"/>
    <property type="match status" value="1"/>
</dbReference>
<comment type="caution">
    <text evidence="1">The sequence shown here is derived from an EMBL/GenBank/DDBJ whole genome shotgun (WGS) entry which is preliminary data.</text>
</comment>
<dbReference type="STRING" id="314271.RB2654_12179"/>
<evidence type="ECO:0008006" key="3">
    <source>
        <dbReference type="Google" id="ProtNLM"/>
    </source>
</evidence>
<gene>
    <name evidence="1" type="ORF">RB2654_12179</name>
</gene>
<dbReference type="HOGENOM" id="CLU_846776_0_0_5"/>
<proteinExistence type="predicted"/>
<dbReference type="RefSeq" id="WP_008331956.1">
    <property type="nucleotide sequence ID" value="NZ_CH902578.1"/>
</dbReference>
<dbReference type="AlphaFoldDB" id="A3VCA9"/>
<evidence type="ECO:0000313" key="2">
    <source>
        <dbReference type="Proteomes" id="UP000002931"/>
    </source>
</evidence>
<keyword evidence="2" id="KW-1185">Reference proteome</keyword>
<sequence length="328" mass="37167">MAERGAPPPERGLTYILALPYSGSSLFALALGNADGFVNLGEMNYLENDLNERRTCSCGALVTECAFWGPLIARAKAERAAGRPMLSFDTSTRLRAVDRRNPSLATRLSLIFGRSLQGIYGTEDLRAYRQDHIGFMKLALEETGSHEVIDAAKNARRLQVFAEASDLPLRVIAMSRRPVDAFAARIKRARRRNRFYRQALAPAYVFWLLHHYRQMRSALKDIPPRSVYYLNYEDFVSDPKGTEKALSRWYGRTVSFGRTGPADIRLDQAHVYTGNIWITRGTKGAETVTLRPPPKAPDLTRFELAQFRFFALLFPVLRHGLTPRRVRS</sequence>